<evidence type="ECO:0000313" key="1">
    <source>
        <dbReference type="EMBL" id="KZV43833.1"/>
    </source>
</evidence>
<organism evidence="1 2">
    <name type="scientific">Dorcoceras hygrometricum</name>
    <dbReference type="NCBI Taxonomy" id="472368"/>
    <lineage>
        <taxon>Eukaryota</taxon>
        <taxon>Viridiplantae</taxon>
        <taxon>Streptophyta</taxon>
        <taxon>Embryophyta</taxon>
        <taxon>Tracheophyta</taxon>
        <taxon>Spermatophyta</taxon>
        <taxon>Magnoliopsida</taxon>
        <taxon>eudicotyledons</taxon>
        <taxon>Gunneridae</taxon>
        <taxon>Pentapetalae</taxon>
        <taxon>asterids</taxon>
        <taxon>lamiids</taxon>
        <taxon>Lamiales</taxon>
        <taxon>Gesneriaceae</taxon>
        <taxon>Didymocarpoideae</taxon>
        <taxon>Trichosporeae</taxon>
        <taxon>Loxocarpinae</taxon>
        <taxon>Dorcoceras</taxon>
    </lineage>
</organism>
<proteinExistence type="predicted"/>
<gene>
    <name evidence="1" type="ORF">F511_37353</name>
</gene>
<name>A0A2Z7CAZ8_9LAMI</name>
<dbReference type="AlphaFoldDB" id="A0A2Z7CAZ8"/>
<sequence>MLRLVPAGGFACVCLLVVQQKQMSTWVNIPVARSGNVVISLLRLGVQLRVIFSVVACCWYFARASDWMTIGYPRMSASGESSTTMHRLLHASGSHPLPSPNDPNWFVLNQLVSNLPPISGQIMLLSYSSSAPIKRGHLELVQPLTETSHISQLTSQLVLQLVAQLSSSYCANDLICTRSLRLYLASHSITALVLCT</sequence>
<accession>A0A2Z7CAZ8</accession>
<dbReference type="Proteomes" id="UP000250235">
    <property type="component" value="Unassembled WGS sequence"/>
</dbReference>
<keyword evidence="2" id="KW-1185">Reference proteome</keyword>
<evidence type="ECO:0000313" key="2">
    <source>
        <dbReference type="Proteomes" id="UP000250235"/>
    </source>
</evidence>
<dbReference type="EMBL" id="KQ997622">
    <property type="protein sequence ID" value="KZV43833.1"/>
    <property type="molecule type" value="Genomic_DNA"/>
</dbReference>
<protein>
    <submittedName>
        <fullName evidence="1">Region-like protein isoform 1</fullName>
    </submittedName>
</protein>
<reference evidence="1 2" key="1">
    <citation type="journal article" date="2015" name="Proc. Natl. Acad. Sci. U.S.A.">
        <title>The resurrection genome of Boea hygrometrica: A blueprint for survival of dehydration.</title>
        <authorList>
            <person name="Xiao L."/>
            <person name="Yang G."/>
            <person name="Zhang L."/>
            <person name="Yang X."/>
            <person name="Zhao S."/>
            <person name="Ji Z."/>
            <person name="Zhou Q."/>
            <person name="Hu M."/>
            <person name="Wang Y."/>
            <person name="Chen M."/>
            <person name="Xu Y."/>
            <person name="Jin H."/>
            <person name="Xiao X."/>
            <person name="Hu G."/>
            <person name="Bao F."/>
            <person name="Hu Y."/>
            <person name="Wan P."/>
            <person name="Li L."/>
            <person name="Deng X."/>
            <person name="Kuang T."/>
            <person name="Xiang C."/>
            <person name="Zhu J.K."/>
            <person name="Oliver M.J."/>
            <person name="He Y."/>
        </authorList>
    </citation>
    <scope>NUCLEOTIDE SEQUENCE [LARGE SCALE GENOMIC DNA]</scope>
    <source>
        <strain evidence="2">cv. XS01</strain>
    </source>
</reference>